<dbReference type="Proteomes" id="UP001375812">
    <property type="component" value="Unassembled WGS sequence"/>
</dbReference>
<sequence length="101" mass="11159">MEKIACNQARDIRVREHLESIGWTALRFWEQEAAEATVERVVSAADTSTLEGFTSMKGGRVPPISRSPYLLSPRPIPGSVAVYHVPRPTVRKTALWVSPSG</sequence>
<evidence type="ECO:0000313" key="2">
    <source>
        <dbReference type="Proteomes" id="UP001375812"/>
    </source>
</evidence>
<dbReference type="EMBL" id="JBBGZH010000002">
    <property type="protein sequence ID" value="MEJ5020937.1"/>
    <property type="molecule type" value="Genomic_DNA"/>
</dbReference>
<evidence type="ECO:0000313" key="1">
    <source>
        <dbReference type="EMBL" id="MEJ5020937.1"/>
    </source>
</evidence>
<dbReference type="InterPro" id="IPR011335">
    <property type="entry name" value="Restrct_endonuc-II-like"/>
</dbReference>
<gene>
    <name evidence="1" type="ORF">WH297_14520</name>
</gene>
<evidence type="ECO:0008006" key="3">
    <source>
        <dbReference type="Google" id="ProtNLM"/>
    </source>
</evidence>
<keyword evidence="2" id="KW-1185">Reference proteome</keyword>
<accession>A0ABU8PFA7</accession>
<dbReference type="SUPFAM" id="SSF52980">
    <property type="entry name" value="Restriction endonuclease-like"/>
    <property type="match status" value="1"/>
</dbReference>
<organism evidence="1 2">
    <name type="scientific">Ochrobactrum vermis</name>
    <dbReference type="NCBI Taxonomy" id="1827297"/>
    <lineage>
        <taxon>Bacteria</taxon>
        <taxon>Pseudomonadati</taxon>
        <taxon>Pseudomonadota</taxon>
        <taxon>Alphaproteobacteria</taxon>
        <taxon>Hyphomicrobiales</taxon>
        <taxon>Brucellaceae</taxon>
        <taxon>Brucella/Ochrobactrum group</taxon>
        <taxon>Ochrobactrum</taxon>
    </lineage>
</organism>
<dbReference type="Gene3D" id="3.40.960.10">
    <property type="entry name" value="VSR Endonuclease"/>
    <property type="match status" value="1"/>
</dbReference>
<protein>
    <recommendedName>
        <fullName evidence="3">DUF559 domain-containing protein</fullName>
    </recommendedName>
</protein>
<dbReference type="RefSeq" id="WP_286153619.1">
    <property type="nucleotide sequence ID" value="NZ_JBBGZH010000002.1"/>
</dbReference>
<proteinExistence type="predicted"/>
<comment type="caution">
    <text evidence="1">The sequence shown here is derived from an EMBL/GenBank/DDBJ whole genome shotgun (WGS) entry which is preliminary data.</text>
</comment>
<name>A0ABU8PFA7_9HYPH</name>
<reference evidence="1 2" key="1">
    <citation type="submission" date="2023-12" db="EMBL/GenBank/DDBJ databases">
        <title>Gut-associated functions are favored during microbiome assembly across C. elegans life.</title>
        <authorList>
            <person name="Zimmermann J."/>
        </authorList>
    </citation>
    <scope>NUCLEOTIDE SEQUENCE [LARGE SCALE GENOMIC DNA]</scope>
    <source>
        <strain evidence="1 2">MYb71</strain>
    </source>
</reference>